<evidence type="ECO:0000256" key="3">
    <source>
        <dbReference type="ARBA" id="ARBA00022679"/>
    </source>
</evidence>
<dbReference type="Pfam" id="PF13508">
    <property type="entry name" value="Acetyltransf_7"/>
    <property type="match status" value="1"/>
</dbReference>
<reference evidence="7 8" key="1">
    <citation type="submission" date="2020-07" db="EMBL/GenBank/DDBJ databases">
        <title>MOT database genomes.</title>
        <authorList>
            <person name="Joseph S."/>
            <person name="Aduse-Opoku J."/>
            <person name="Hashim A."/>
            <person name="Wade W."/>
            <person name="Curtis M."/>
        </authorList>
    </citation>
    <scope>NUCLEOTIDE SEQUENCE [LARGE SCALE GENOMIC DNA]</scope>
    <source>
        <strain evidence="7 8">WMus004</strain>
    </source>
</reference>
<organism evidence="7 8">
    <name type="scientific">Actinomyces bowdenii</name>
    <dbReference type="NCBI Taxonomy" id="131109"/>
    <lineage>
        <taxon>Bacteria</taxon>
        <taxon>Bacillati</taxon>
        <taxon>Actinomycetota</taxon>
        <taxon>Actinomycetes</taxon>
        <taxon>Actinomycetales</taxon>
        <taxon>Actinomycetaceae</taxon>
        <taxon>Actinomyces</taxon>
    </lineage>
</organism>
<feature type="domain" description="N-acetyltransferase" evidence="6">
    <location>
        <begin position="99"/>
        <end position="157"/>
    </location>
</feature>
<evidence type="ECO:0000256" key="4">
    <source>
        <dbReference type="ARBA" id="ARBA00023315"/>
    </source>
</evidence>
<keyword evidence="2" id="KW-1277">Toxin-antitoxin system</keyword>
<keyword evidence="3 7" id="KW-0808">Transferase</keyword>
<dbReference type="EMBL" id="JACBXV010000121">
    <property type="protein sequence ID" value="NYS69606.1"/>
    <property type="molecule type" value="Genomic_DNA"/>
</dbReference>
<dbReference type="InterPro" id="IPR016181">
    <property type="entry name" value="Acyl_CoA_acyltransferase"/>
</dbReference>
<dbReference type="RefSeq" id="WP_179900876.1">
    <property type="nucleotide sequence ID" value="NZ_JACBXV010000121.1"/>
</dbReference>
<name>A0A853EPD3_9ACTO</name>
<keyword evidence="1" id="KW-0678">Repressor</keyword>
<dbReference type="GO" id="GO:0016747">
    <property type="term" value="F:acyltransferase activity, transferring groups other than amino-acyl groups"/>
    <property type="evidence" value="ECO:0007669"/>
    <property type="project" value="InterPro"/>
</dbReference>
<dbReference type="PANTHER" id="PTHR36449:SF1">
    <property type="entry name" value="ACETYLTRANSFERASE"/>
    <property type="match status" value="1"/>
</dbReference>
<evidence type="ECO:0000259" key="6">
    <source>
        <dbReference type="Pfam" id="PF13508"/>
    </source>
</evidence>
<dbReference type="PANTHER" id="PTHR36449">
    <property type="entry name" value="ACETYLTRANSFERASE-RELATED"/>
    <property type="match status" value="1"/>
</dbReference>
<evidence type="ECO:0000256" key="2">
    <source>
        <dbReference type="ARBA" id="ARBA00022649"/>
    </source>
</evidence>
<proteinExistence type="predicted"/>
<evidence type="ECO:0000256" key="5">
    <source>
        <dbReference type="ARBA" id="ARBA00049880"/>
    </source>
</evidence>
<dbReference type="AlphaFoldDB" id="A0A853EPD3"/>
<comment type="catalytic activity">
    <reaction evidence="5">
        <text>glycyl-tRNA(Gly) + acetyl-CoA = N-acetylglycyl-tRNA(Gly) + CoA + H(+)</text>
        <dbReference type="Rhea" id="RHEA:81867"/>
        <dbReference type="Rhea" id="RHEA-COMP:9683"/>
        <dbReference type="Rhea" id="RHEA-COMP:19766"/>
        <dbReference type="ChEBI" id="CHEBI:15378"/>
        <dbReference type="ChEBI" id="CHEBI:57287"/>
        <dbReference type="ChEBI" id="CHEBI:57288"/>
        <dbReference type="ChEBI" id="CHEBI:78522"/>
        <dbReference type="ChEBI" id="CHEBI:232036"/>
    </reaction>
</comment>
<comment type="caution">
    <text evidence="7">The sequence shown here is derived from an EMBL/GenBank/DDBJ whole genome shotgun (WGS) entry which is preliminary data.</text>
</comment>
<evidence type="ECO:0000313" key="8">
    <source>
        <dbReference type="Proteomes" id="UP000572528"/>
    </source>
</evidence>
<evidence type="ECO:0000313" key="7">
    <source>
        <dbReference type="EMBL" id="NYS69606.1"/>
    </source>
</evidence>
<keyword evidence="4" id="KW-0012">Acyltransferase</keyword>
<accession>A0A853EPD3</accession>
<dbReference type="SUPFAM" id="SSF55729">
    <property type="entry name" value="Acyl-CoA N-acyltransferases (Nat)"/>
    <property type="match status" value="1"/>
</dbReference>
<evidence type="ECO:0000256" key="1">
    <source>
        <dbReference type="ARBA" id="ARBA00022491"/>
    </source>
</evidence>
<sequence length="180" mass="19542">MPQPANLSWSIRSLQRSDDASAFSSGQDSLDLWIAQHAWACQQRRTAATQVLVSAQPNPGEPDAGHVLGYYSLASTSILTDGLPRRLGRGQPALLPAFLLARLALDRSLQGRGLGSVLLSHAVRSADHASHIVAARLLVVDAIDERAASFYRHYGFTPLAMTHRRQRLVAVIKHLVPPEG</sequence>
<dbReference type="Gene3D" id="3.40.630.30">
    <property type="match status" value="1"/>
</dbReference>
<dbReference type="InterPro" id="IPR000182">
    <property type="entry name" value="GNAT_dom"/>
</dbReference>
<protein>
    <submittedName>
        <fullName evidence="7">GNAT family N-acetyltransferase</fullName>
    </submittedName>
</protein>
<gene>
    <name evidence="7" type="ORF">HZZ05_08785</name>
</gene>
<dbReference type="Proteomes" id="UP000572528">
    <property type="component" value="Unassembled WGS sequence"/>
</dbReference>